<dbReference type="AlphaFoldDB" id="A0A9W9CUF3"/>
<dbReference type="Pfam" id="PF17171">
    <property type="entry name" value="GST_C_6"/>
    <property type="match status" value="1"/>
</dbReference>
<feature type="domain" description="Metaxin glutathione S-transferase" evidence="3">
    <location>
        <begin position="209"/>
        <end position="256"/>
    </location>
</feature>
<evidence type="ECO:0000256" key="1">
    <source>
        <dbReference type="ARBA" id="ARBA00006475"/>
    </source>
</evidence>
<keyword evidence="6" id="KW-1185">Reference proteome</keyword>
<dbReference type="PANTHER" id="PTHR12289">
    <property type="entry name" value="METAXIN RELATED"/>
    <property type="match status" value="1"/>
</dbReference>
<dbReference type="SFLD" id="SFLDG01200">
    <property type="entry name" value="SUF1.1"/>
    <property type="match status" value="1"/>
</dbReference>
<dbReference type="Pfam" id="PF17172">
    <property type="entry name" value="GST_N_4"/>
    <property type="match status" value="1"/>
</dbReference>
<gene>
    <name evidence="5" type="ORF">N0V93_006113</name>
</gene>
<dbReference type="SUPFAM" id="SSF47616">
    <property type="entry name" value="GST C-terminal domain-like"/>
    <property type="match status" value="1"/>
</dbReference>
<evidence type="ECO:0000313" key="5">
    <source>
        <dbReference type="EMBL" id="KAJ4388654.1"/>
    </source>
</evidence>
<dbReference type="InterPro" id="IPR026928">
    <property type="entry name" value="FAX/IsoI-like"/>
</dbReference>
<dbReference type="SFLD" id="SFLDS00019">
    <property type="entry name" value="Glutathione_Transferase_(cytos"/>
    <property type="match status" value="1"/>
</dbReference>
<dbReference type="InterPro" id="IPR033468">
    <property type="entry name" value="Metaxin_GST"/>
</dbReference>
<proteinExistence type="inferred from homology"/>
<evidence type="ECO:0000313" key="6">
    <source>
        <dbReference type="Proteomes" id="UP001140453"/>
    </source>
</evidence>
<organism evidence="5 6">
    <name type="scientific">Gnomoniopsis smithogilvyi</name>
    <dbReference type="NCBI Taxonomy" id="1191159"/>
    <lineage>
        <taxon>Eukaryota</taxon>
        <taxon>Fungi</taxon>
        <taxon>Dikarya</taxon>
        <taxon>Ascomycota</taxon>
        <taxon>Pezizomycotina</taxon>
        <taxon>Sordariomycetes</taxon>
        <taxon>Sordariomycetidae</taxon>
        <taxon>Diaporthales</taxon>
        <taxon>Gnomoniaceae</taxon>
        <taxon>Gnomoniopsis</taxon>
    </lineage>
</organism>
<dbReference type="InterPro" id="IPR036282">
    <property type="entry name" value="Glutathione-S-Trfase_C_sf"/>
</dbReference>
<accession>A0A9W9CUF3</accession>
<dbReference type="EMBL" id="JAPEVB010000004">
    <property type="protein sequence ID" value="KAJ4388654.1"/>
    <property type="molecule type" value="Genomic_DNA"/>
</dbReference>
<sequence>MAEKANYLKLYRGWSNRDQYVCSPFVIKLEARLRFAGVVYGTEAGSSRTAANGEIPYVEFPASNGDGSVRLGDSMLIIKKFVEMGFLPDLNGHLSIEDSTRDLATRALLEDKLYFCHVRERWIDNYYTMRDYTLAAIPWPLRILVGPLIYRGSKAMLYGQGTLRSSDAEMRAIKLEIWESISSVLSSVRSKKGPSRDTKSPKPVSELFWFLGGDHPTEVDATLFGYIVSVLLCAANPESREIVDRHPILTDYAERIHQVYFRDYERWECHAE</sequence>
<comment type="similarity">
    <text evidence="2">Belongs to the GST superfamily.</text>
</comment>
<dbReference type="CDD" id="cd03193">
    <property type="entry name" value="GST_C_Metaxin"/>
    <property type="match status" value="1"/>
</dbReference>
<evidence type="ECO:0008006" key="7">
    <source>
        <dbReference type="Google" id="ProtNLM"/>
    </source>
</evidence>
<evidence type="ECO:0000259" key="3">
    <source>
        <dbReference type="Pfam" id="PF17171"/>
    </source>
</evidence>
<comment type="caution">
    <text evidence="5">The sequence shown here is derived from an EMBL/GenBank/DDBJ whole genome shotgun (WGS) entry which is preliminary data.</text>
</comment>
<dbReference type="InterPro" id="IPR050931">
    <property type="entry name" value="Mito_Protein_Transport_Metaxin"/>
</dbReference>
<evidence type="ECO:0000259" key="4">
    <source>
        <dbReference type="Pfam" id="PF17172"/>
    </source>
</evidence>
<evidence type="ECO:0000256" key="2">
    <source>
        <dbReference type="ARBA" id="ARBA00007409"/>
    </source>
</evidence>
<dbReference type="SFLD" id="SFLDG01180">
    <property type="entry name" value="SUF1"/>
    <property type="match status" value="1"/>
</dbReference>
<dbReference type="InterPro" id="IPR040079">
    <property type="entry name" value="Glutathione_S-Trfase"/>
</dbReference>
<dbReference type="OrthoDB" id="5809458at2759"/>
<protein>
    <recommendedName>
        <fullName evidence="7">Glutathione S-transferase</fullName>
    </recommendedName>
</protein>
<dbReference type="PANTHER" id="PTHR12289:SF41">
    <property type="entry name" value="FAILED AXON CONNECTIONS-RELATED"/>
    <property type="match status" value="1"/>
</dbReference>
<dbReference type="Proteomes" id="UP001140453">
    <property type="component" value="Unassembled WGS sequence"/>
</dbReference>
<reference evidence="5" key="1">
    <citation type="submission" date="2022-10" db="EMBL/GenBank/DDBJ databases">
        <title>Tapping the CABI collections for fungal endophytes: first genome assemblies for Collariella, Neodidymelliopsis, Ascochyta clinopodiicola, Didymella pomorum, Didymosphaeria variabile, Neocosmospora piperis and Neocucurbitaria cava.</title>
        <authorList>
            <person name="Hill R."/>
        </authorList>
    </citation>
    <scope>NUCLEOTIDE SEQUENCE</scope>
    <source>
        <strain evidence="5">IMI 355082</strain>
    </source>
</reference>
<dbReference type="GO" id="GO:0005737">
    <property type="term" value="C:cytoplasm"/>
    <property type="evidence" value="ECO:0007669"/>
    <property type="project" value="TreeGrafter"/>
</dbReference>
<comment type="similarity">
    <text evidence="1">Belongs to the FAX family.</text>
</comment>
<feature type="domain" description="Thioredoxin-like fold" evidence="4">
    <location>
        <begin position="24"/>
        <end position="125"/>
    </location>
</feature>
<dbReference type="InterPro" id="IPR012336">
    <property type="entry name" value="Thioredoxin-like_fold"/>
</dbReference>
<name>A0A9W9CUF3_9PEZI</name>